<dbReference type="Gene3D" id="3.40.630.30">
    <property type="match status" value="1"/>
</dbReference>
<dbReference type="RefSeq" id="WP_178361303.1">
    <property type="nucleotide sequence ID" value="NZ_JABFYL010000048.1"/>
</dbReference>
<evidence type="ECO:0000313" key="2">
    <source>
        <dbReference type="EMBL" id="NVN53079.1"/>
    </source>
</evidence>
<dbReference type="Pfam" id="PF24551">
    <property type="entry name" value="SH3_Rv0428c"/>
    <property type="match status" value="1"/>
</dbReference>
<dbReference type="Proteomes" id="UP000570517">
    <property type="component" value="Unassembled WGS sequence"/>
</dbReference>
<feature type="domain" description="N-acetyltransferase" evidence="1">
    <location>
        <begin position="155"/>
        <end position="304"/>
    </location>
</feature>
<dbReference type="InterPro" id="IPR000182">
    <property type="entry name" value="GNAT_dom"/>
</dbReference>
<name>A0A850PRZ0_9MYCO</name>
<evidence type="ECO:0000259" key="1">
    <source>
        <dbReference type="PROSITE" id="PS51186"/>
    </source>
</evidence>
<gene>
    <name evidence="2" type="ORF">HLY00_5048</name>
</gene>
<dbReference type="InterPro" id="IPR056934">
    <property type="entry name" value="SH3_Rv0428c"/>
</dbReference>
<proteinExistence type="predicted"/>
<protein>
    <submittedName>
        <fullName evidence="2">Acetyltransferase, GNAT family</fullName>
    </submittedName>
</protein>
<keyword evidence="2" id="KW-0808">Transferase</keyword>
<dbReference type="EMBL" id="JABFYL010000048">
    <property type="protein sequence ID" value="NVN53079.1"/>
    <property type="molecule type" value="Genomic_DNA"/>
</dbReference>
<dbReference type="PROSITE" id="PS51186">
    <property type="entry name" value="GNAT"/>
    <property type="match status" value="1"/>
</dbReference>
<dbReference type="InterPro" id="IPR056935">
    <property type="entry name" value="Rv0428c-like_C"/>
</dbReference>
<keyword evidence="3" id="KW-1185">Reference proteome</keyword>
<sequence>MTDLPAPGTRVSLRYRLPTGSTPPHTDVVGHLVGVSPVVRVRTRHGDVVDVVPEDVLAVRVVPEMPVRTGEIRNLEHAAALGWPGTEQHWLDGWLLRYGLGSTRRANSAVPLRFTSHAELVAAADWYASRGLPALISAADRLFRVPDDVPVEAETLVMAGDLSRAAAVPELALRACPDERWRAVNSRDVPDEVFTAVVDGAVIFGELAGAAVGRAAVTDAPDGTRWVGLSAVHVSDDARRRGLARTLCSGLLDWARERGATRAYVQVVADNGAARALYESMGFVVHHRLRYVRAEDLLARGPAVG</sequence>
<dbReference type="AlphaFoldDB" id="A0A850PRZ0"/>
<evidence type="ECO:0000313" key="3">
    <source>
        <dbReference type="Proteomes" id="UP000570517"/>
    </source>
</evidence>
<dbReference type="Pfam" id="PF24553">
    <property type="entry name" value="Rv0428c_C"/>
    <property type="match status" value="1"/>
</dbReference>
<dbReference type="SUPFAM" id="SSF55729">
    <property type="entry name" value="Acyl-CoA N-acyltransferases (Nat)"/>
    <property type="match status" value="1"/>
</dbReference>
<dbReference type="GO" id="GO:0016747">
    <property type="term" value="F:acyltransferase activity, transferring groups other than amino-acyl groups"/>
    <property type="evidence" value="ECO:0007669"/>
    <property type="project" value="InterPro"/>
</dbReference>
<accession>A0A850PRZ0</accession>
<reference evidence="2 3" key="1">
    <citation type="submission" date="2020-05" db="EMBL/GenBank/DDBJ databases">
        <title>Draft genome sequence of Mycobacterium hippocampi DL, isolated from European seabass, Dicentrarchus labrax, reared in fish farms.</title>
        <authorList>
            <person name="Stathopoulou P."/>
            <person name="Asimakis E."/>
            <person name="Tzokas K."/>
            <person name="Batargias C."/>
            <person name="Tsiamis G."/>
        </authorList>
    </citation>
    <scope>NUCLEOTIDE SEQUENCE [LARGE SCALE GENOMIC DNA]</scope>
    <source>
        <strain evidence="2 3">DL</strain>
    </source>
</reference>
<dbReference type="PANTHER" id="PTHR43072">
    <property type="entry name" value="N-ACETYLTRANSFERASE"/>
    <property type="match status" value="1"/>
</dbReference>
<dbReference type="CDD" id="cd04301">
    <property type="entry name" value="NAT_SF"/>
    <property type="match status" value="1"/>
</dbReference>
<dbReference type="InterPro" id="IPR016181">
    <property type="entry name" value="Acyl_CoA_acyltransferase"/>
</dbReference>
<comment type="caution">
    <text evidence="2">The sequence shown here is derived from an EMBL/GenBank/DDBJ whole genome shotgun (WGS) entry which is preliminary data.</text>
</comment>
<organism evidence="2 3">
    <name type="scientific">Mycolicibacterium hippocampi</name>
    <dbReference type="NCBI Taxonomy" id="659824"/>
    <lineage>
        <taxon>Bacteria</taxon>
        <taxon>Bacillati</taxon>
        <taxon>Actinomycetota</taxon>
        <taxon>Actinomycetes</taxon>
        <taxon>Mycobacteriales</taxon>
        <taxon>Mycobacteriaceae</taxon>
        <taxon>Mycolicibacterium</taxon>
    </lineage>
</organism>